<dbReference type="InterPro" id="IPR008758">
    <property type="entry name" value="Peptidase_S28"/>
</dbReference>
<evidence type="ECO:0000256" key="2">
    <source>
        <dbReference type="ARBA" id="ARBA00022670"/>
    </source>
</evidence>
<dbReference type="Gene3D" id="1.20.120.980">
    <property type="entry name" value="Serine carboxypeptidase S28, SKS domain"/>
    <property type="match status" value="1"/>
</dbReference>
<dbReference type="GO" id="GO:0070008">
    <property type="term" value="F:serine-type exopeptidase activity"/>
    <property type="evidence" value="ECO:0007669"/>
    <property type="project" value="InterPro"/>
</dbReference>
<dbReference type="Proteomes" id="UP000316759">
    <property type="component" value="Unassembled WGS sequence"/>
</dbReference>
<keyword evidence="4" id="KW-0378">Hydrolase</keyword>
<evidence type="ECO:0000313" key="8">
    <source>
        <dbReference type="Proteomes" id="UP000316759"/>
    </source>
</evidence>
<sequence length="447" mass="50425">MQTVIMIKSGLSAAMSVVAFILLCTAVTHSADGTSVPWPPKESYSSQSVDHFSFGPENSKFQLRFLYEDLRQNGVGPIFFYCGNEGPIEAFWNNTGFMFDLATSMHALVIFAEHRYYGKSMPFPDSLSQPYIQYLSMEQALADYAYLIVELKQRFNAVRSPVIVFGGSYGGMLAAYMRLRYPHLVAGALAASAPMYWVSGLRRFHRFFEAVTRDYYWTNPECVVKFKDAYSAMDRLVNEDKDARFLFVYNSIGIWSGLQLLSKQLRLCRPMVNQSDYLWMLKWSRNAFVMMAMMDYPSKASFMGDLPAYPVNVSCDRALSMTDSIDGLREAIGVFYNSSETDACFDYKLQYIECADITGCGLGDSSLAWDFQSCMEMNLHDASGSTKCDMFPSLPLTPEQVTNYCQQRWGVTPAFDRLATSFGPEAWKSTSNIIFSNGDLDPWAEGG</sequence>
<feature type="chain" id="PRO_5021496338" evidence="6">
    <location>
        <begin position="31"/>
        <end position="447"/>
    </location>
</feature>
<dbReference type="STRING" id="46835.A0A504YXR1"/>
<evidence type="ECO:0000256" key="1">
    <source>
        <dbReference type="ARBA" id="ARBA00011079"/>
    </source>
</evidence>
<dbReference type="OrthoDB" id="2130629at2759"/>
<proteinExistence type="inferred from homology"/>
<evidence type="ECO:0000256" key="6">
    <source>
        <dbReference type="SAM" id="SignalP"/>
    </source>
</evidence>
<dbReference type="InterPro" id="IPR029058">
    <property type="entry name" value="AB_hydrolase_fold"/>
</dbReference>
<dbReference type="GO" id="GO:0006508">
    <property type="term" value="P:proteolysis"/>
    <property type="evidence" value="ECO:0007669"/>
    <property type="project" value="UniProtKB-KW"/>
</dbReference>
<gene>
    <name evidence="7" type="ORF">FGIG_13996</name>
</gene>
<evidence type="ECO:0000256" key="5">
    <source>
        <dbReference type="ARBA" id="ARBA00023180"/>
    </source>
</evidence>
<comment type="caution">
    <text evidence="7">The sequence shown here is derived from an EMBL/GenBank/DDBJ whole genome shotgun (WGS) entry which is preliminary data.</text>
</comment>
<dbReference type="SUPFAM" id="SSF53474">
    <property type="entry name" value="alpha/beta-Hydrolases"/>
    <property type="match status" value="1"/>
</dbReference>
<dbReference type="Gene3D" id="3.40.50.1820">
    <property type="entry name" value="alpha/beta hydrolase"/>
    <property type="match status" value="1"/>
</dbReference>
<keyword evidence="3 6" id="KW-0732">Signal</keyword>
<comment type="similarity">
    <text evidence="1">Belongs to the peptidase S28 family.</text>
</comment>
<keyword evidence="8" id="KW-1185">Reference proteome</keyword>
<accession>A0A504YXR1</accession>
<name>A0A504YXR1_FASGI</name>
<evidence type="ECO:0000256" key="4">
    <source>
        <dbReference type="ARBA" id="ARBA00022801"/>
    </source>
</evidence>
<protein>
    <submittedName>
        <fullName evidence="7">Dipeptidyl peptidase 2</fullName>
    </submittedName>
</protein>
<dbReference type="PANTHER" id="PTHR11010:SF107">
    <property type="entry name" value="DIPEPTIDYL PEPTIDASE 2"/>
    <property type="match status" value="1"/>
</dbReference>
<feature type="signal peptide" evidence="6">
    <location>
        <begin position="1"/>
        <end position="30"/>
    </location>
</feature>
<dbReference type="PANTHER" id="PTHR11010">
    <property type="entry name" value="PROTEASE S28 PRO-X CARBOXYPEPTIDASE-RELATED"/>
    <property type="match status" value="1"/>
</dbReference>
<evidence type="ECO:0000256" key="3">
    <source>
        <dbReference type="ARBA" id="ARBA00022729"/>
    </source>
</evidence>
<dbReference type="InterPro" id="IPR042269">
    <property type="entry name" value="Ser_carbopepase_S28_SKS"/>
</dbReference>
<dbReference type="AlphaFoldDB" id="A0A504YXR1"/>
<dbReference type="GO" id="GO:0031982">
    <property type="term" value="C:vesicle"/>
    <property type="evidence" value="ECO:0007669"/>
    <property type="project" value="TreeGrafter"/>
</dbReference>
<keyword evidence="2" id="KW-0645">Protease</keyword>
<feature type="non-terminal residue" evidence="7">
    <location>
        <position position="447"/>
    </location>
</feature>
<evidence type="ECO:0000313" key="7">
    <source>
        <dbReference type="EMBL" id="TPP66193.1"/>
    </source>
</evidence>
<reference evidence="7 8" key="1">
    <citation type="submission" date="2019-04" db="EMBL/GenBank/DDBJ databases">
        <title>Annotation for the trematode Fasciola gigantica.</title>
        <authorList>
            <person name="Choi Y.-J."/>
        </authorList>
    </citation>
    <scope>NUCLEOTIDE SEQUENCE [LARGE SCALE GENOMIC DNA]</scope>
    <source>
        <strain evidence="7">Uganda_cow_1</strain>
    </source>
</reference>
<dbReference type="Pfam" id="PF05577">
    <property type="entry name" value="Peptidase_S28"/>
    <property type="match status" value="1"/>
</dbReference>
<organism evidence="7 8">
    <name type="scientific">Fasciola gigantica</name>
    <name type="common">Giant liver fluke</name>
    <dbReference type="NCBI Taxonomy" id="46835"/>
    <lineage>
        <taxon>Eukaryota</taxon>
        <taxon>Metazoa</taxon>
        <taxon>Spiralia</taxon>
        <taxon>Lophotrochozoa</taxon>
        <taxon>Platyhelminthes</taxon>
        <taxon>Trematoda</taxon>
        <taxon>Digenea</taxon>
        <taxon>Plagiorchiida</taxon>
        <taxon>Echinostomata</taxon>
        <taxon>Echinostomatoidea</taxon>
        <taxon>Fasciolidae</taxon>
        <taxon>Fasciola</taxon>
    </lineage>
</organism>
<keyword evidence="5" id="KW-0325">Glycoprotein</keyword>
<dbReference type="EMBL" id="SUNJ01002159">
    <property type="protein sequence ID" value="TPP66193.1"/>
    <property type="molecule type" value="Genomic_DNA"/>
</dbReference>
<dbReference type="GO" id="GO:0008239">
    <property type="term" value="F:dipeptidyl-peptidase activity"/>
    <property type="evidence" value="ECO:0007669"/>
    <property type="project" value="TreeGrafter"/>
</dbReference>